<name>A0ABT9MM86_9ACTN</name>
<gene>
    <name evidence="2" type="ORF">J2S43_001052</name>
</gene>
<feature type="compositionally biased region" description="Gly residues" evidence="1">
    <location>
        <begin position="8"/>
        <end position="20"/>
    </location>
</feature>
<protein>
    <submittedName>
        <fullName evidence="2">Uncharacterized protein</fullName>
    </submittedName>
</protein>
<sequence>MQERGDQVGPGVGLVGDEGGGDLGRVGVGGAVVDDVALTPAAGVGEGVLDE</sequence>
<reference evidence="2 3" key="1">
    <citation type="submission" date="2023-07" db="EMBL/GenBank/DDBJ databases">
        <title>Sequencing the genomes of 1000 actinobacteria strains.</title>
        <authorList>
            <person name="Klenk H.-P."/>
        </authorList>
    </citation>
    <scope>NUCLEOTIDE SEQUENCE [LARGE SCALE GENOMIC DNA]</scope>
    <source>
        <strain evidence="2 3">DSM 44710</strain>
    </source>
</reference>
<organism evidence="2 3">
    <name type="scientific">Catenuloplanes nepalensis</name>
    <dbReference type="NCBI Taxonomy" id="587533"/>
    <lineage>
        <taxon>Bacteria</taxon>
        <taxon>Bacillati</taxon>
        <taxon>Actinomycetota</taxon>
        <taxon>Actinomycetes</taxon>
        <taxon>Micromonosporales</taxon>
        <taxon>Micromonosporaceae</taxon>
        <taxon>Catenuloplanes</taxon>
    </lineage>
</organism>
<evidence type="ECO:0000313" key="3">
    <source>
        <dbReference type="Proteomes" id="UP001240984"/>
    </source>
</evidence>
<keyword evidence="3" id="KW-1185">Reference proteome</keyword>
<evidence type="ECO:0000256" key="1">
    <source>
        <dbReference type="SAM" id="MobiDB-lite"/>
    </source>
</evidence>
<dbReference type="EMBL" id="JAUSRA010000001">
    <property type="protein sequence ID" value="MDP9792540.1"/>
    <property type="molecule type" value="Genomic_DNA"/>
</dbReference>
<dbReference type="Proteomes" id="UP001240984">
    <property type="component" value="Unassembled WGS sequence"/>
</dbReference>
<proteinExistence type="predicted"/>
<feature type="region of interest" description="Disordered" evidence="1">
    <location>
        <begin position="1"/>
        <end position="20"/>
    </location>
</feature>
<accession>A0ABT9MM86</accession>
<evidence type="ECO:0000313" key="2">
    <source>
        <dbReference type="EMBL" id="MDP9792540.1"/>
    </source>
</evidence>
<comment type="caution">
    <text evidence="2">The sequence shown here is derived from an EMBL/GenBank/DDBJ whole genome shotgun (WGS) entry which is preliminary data.</text>
</comment>